<feature type="region of interest" description="Disordered" evidence="1">
    <location>
        <begin position="427"/>
        <end position="525"/>
    </location>
</feature>
<organism evidence="2 3">
    <name type="scientific">Actinotalea soli</name>
    <dbReference type="NCBI Taxonomy" id="2819234"/>
    <lineage>
        <taxon>Bacteria</taxon>
        <taxon>Bacillati</taxon>
        <taxon>Actinomycetota</taxon>
        <taxon>Actinomycetes</taxon>
        <taxon>Micrococcales</taxon>
        <taxon>Cellulomonadaceae</taxon>
        <taxon>Actinotalea</taxon>
    </lineage>
</organism>
<feature type="region of interest" description="Disordered" evidence="1">
    <location>
        <begin position="346"/>
        <end position="387"/>
    </location>
</feature>
<proteinExistence type="predicted"/>
<feature type="region of interest" description="Disordered" evidence="1">
    <location>
        <begin position="167"/>
        <end position="224"/>
    </location>
</feature>
<sequence>MTRPSDELAQVGELPSTTLGAIDAEINNLGSTAAALGAAAQRLNGVLSDTGIEGRAGDSAAIAFEGLIAQTKKQIELIETTAAAAQAAKGALSEARSAYAALPEDQIPTWQRSAILAGSTVMGPLGVLAGNEATQYLDRRQREARDDAARPALTSLRAQMRAAAEALPVAPGREGYDNGDSGSVPGPTPSTTPHTPTRASGSYNPITGGGPALPASASASIGTGPGATTSPGVVLGGAAGAGVGVGVGTVAGGLAAGGRNTPGTVSSGWAAPTGGSGSADGSLTGSVPGQGMTGGTGAAGTGGGTTAGGVGGAGGALAGGVAVGGAALGAGLGRGGALGGTPVAGAGGAAAGQGAGSRGGTSAGLGAGLRPGTGLGTPGAGSGGAGGASAIGGRGGTFVGAPGAVGASTGASGAAAGGTNGTGAGARTGALSGSTGSGLTAGSSTQAGAGATGGRGSTMAGMPMGAGGAAGSSAGKKRRSGAGYLAPHLADDSPNAPAPAAAAGSRDRLPDLVAPPVTDTADEDW</sequence>
<name>A0A939LUJ9_9CELL</name>
<feature type="compositionally biased region" description="Low complexity" evidence="1">
    <location>
        <begin position="179"/>
        <end position="197"/>
    </location>
</feature>
<dbReference type="RefSeq" id="WP_208056089.1">
    <property type="nucleotide sequence ID" value="NZ_JAGEMK010000005.1"/>
</dbReference>
<accession>A0A939LUJ9</accession>
<keyword evidence="3" id="KW-1185">Reference proteome</keyword>
<comment type="caution">
    <text evidence="2">The sequence shown here is derived from an EMBL/GenBank/DDBJ whole genome shotgun (WGS) entry which is preliminary data.</text>
</comment>
<protein>
    <submittedName>
        <fullName evidence="2">Uncharacterized protein</fullName>
    </submittedName>
</protein>
<dbReference type="Proteomes" id="UP000664209">
    <property type="component" value="Unassembled WGS sequence"/>
</dbReference>
<dbReference type="EMBL" id="JAGEMK010000005">
    <property type="protein sequence ID" value="MBO1752404.1"/>
    <property type="molecule type" value="Genomic_DNA"/>
</dbReference>
<feature type="compositionally biased region" description="Low complexity" evidence="1">
    <location>
        <begin position="212"/>
        <end position="222"/>
    </location>
</feature>
<evidence type="ECO:0000256" key="1">
    <source>
        <dbReference type="SAM" id="MobiDB-lite"/>
    </source>
</evidence>
<feature type="compositionally biased region" description="Low complexity" evidence="1">
    <location>
        <begin position="427"/>
        <end position="449"/>
    </location>
</feature>
<gene>
    <name evidence="2" type="ORF">J4G33_11390</name>
</gene>
<evidence type="ECO:0000313" key="3">
    <source>
        <dbReference type="Proteomes" id="UP000664209"/>
    </source>
</evidence>
<evidence type="ECO:0000313" key="2">
    <source>
        <dbReference type="EMBL" id="MBO1752404.1"/>
    </source>
</evidence>
<dbReference type="AlphaFoldDB" id="A0A939LUJ9"/>
<reference evidence="2" key="1">
    <citation type="submission" date="2021-03" db="EMBL/GenBank/DDBJ databases">
        <title>Actinotalea soli sp. nov., isolated from soil.</title>
        <authorList>
            <person name="Ping W."/>
            <person name="Zhang J."/>
        </authorList>
    </citation>
    <scope>NUCLEOTIDE SEQUENCE</scope>
    <source>
        <strain evidence="2">BY-33</strain>
    </source>
</reference>
<feature type="region of interest" description="Disordered" evidence="1">
    <location>
        <begin position="264"/>
        <end position="299"/>
    </location>
</feature>